<dbReference type="Proteomes" id="UP000691718">
    <property type="component" value="Unassembled WGS sequence"/>
</dbReference>
<dbReference type="InterPro" id="IPR007720">
    <property type="entry name" value="PigQ/GPI1"/>
</dbReference>
<evidence type="ECO:0000313" key="2">
    <source>
        <dbReference type="EMBL" id="CAG5056726.1"/>
    </source>
</evidence>
<evidence type="ECO:0000313" key="3">
    <source>
        <dbReference type="Proteomes" id="UP000691718"/>
    </source>
</evidence>
<dbReference type="GO" id="GO:0005783">
    <property type="term" value="C:endoplasmic reticulum"/>
    <property type="evidence" value="ECO:0007669"/>
    <property type="project" value="TreeGrafter"/>
</dbReference>
<comment type="caution">
    <text evidence="2">The sequence shown here is derived from an EMBL/GenBank/DDBJ whole genome shotgun (WGS) entry which is preliminary data.</text>
</comment>
<dbReference type="PANTHER" id="PTHR21329">
    <property type="entry name" value="PHOSPHATIDYLINOSITOL N-ACETYLGLUCOSAMINYLTRANSFERASE SUBUNIT Q-RELATED"/>
    <property type="match status" value="1"/>
</dbReference>
<keyword evidence="1" id="KW-0812">Transmembrane</keyword>
<dbReference type="PANTHER" id="PTHR21329:SF3">
    <property type="entry name" value="PHOSPHATIDYLINOSITOL N-ACETYLGLUCOSAMINYLTRANSFERASE SUBUNIT Q"/>
    <property type="match status" value="1"/>
</dbReference>
<accession>A0A8S3Y789</accession>
<dbReference type="OrthoDB" id="70250at2759"/>
<gene>
    <name evidence="2" type="ORF">PAPOLLO_LOCUS26895</name>
</gene>
<keyword evidence="1" id="KW-0472">Membrane</keyword>
<name>A0A8S3Y789_PARAO</name>
<keyword evidence="3" id="KW-1185">Reference proteome</keyword>
<dbReference type="GO" id="GO:0016020">
    <property type="term" value="C:membrane"/>
    <property type="evidence" value="ECO:0007669"/>
    <property type="project" value="InterPro"/>
</dbReference>
<feature type="transmembrane region" description="Helical" evidence="1">
    <location>
        <begin position="119"/>
        <end position="141"/>
    </location>
</feature>
<organism evidence="2 3">
    <name type="scientific">Parnassius apollo</name>
    <name type="common">Apollo butterfly</name>
    <name type="synonym">Papilio apollo</name>
    <dbReference type="NCBI Taxonomy" id="110799"/>
    <lineage>
        <taxon>Eukaryota</taxon>
        <taxon>Metazoa</taxon>
        <taxon>Ecdysozoa</taxon>
        <taxon>Arthropoda</taxon>
        <taxon>Hexapoda</taxon>
        <taxon>Insecta</taxon>
        <taxon>Pterygota</taxon>
        <taxon>Neoptera</taxon>
        <taxon>Endopterygota</taxon>
        <taxon>Lepidoptera</taxon>
        <taxon>Glossata</taxon>
        <taxon>Ditrysia</taxon>
        <taxon>Papilionoidea</taxon>
        <taxon>Papilionidae</taxon>
        <taxon>Parnassiinae</taxon>
        <taxon>Parnassini</taxon>
        <taxon>Parnassius</taxon>
        <taxon>Parnassius</taxon>
    </lineage>
</organism>
<reference evidence="2" key="1">
    <citation type="submission" date="2021-04" db="EMBL/GenBank/DDBJ databases">
        <authorList>
            <person name="Tunstrom K."/>
        </authorList>
    </citation>
    <scope>NUCLEOTIDE SEQUENCE</scope>
</reference>
<dbReference type="GO" id="GO:0006506">
    <property type="term" value="P:GPI anchor biosynthetic process"/>
    <property type="evidence" value="ECO:0007669"/>
    <property type="project" value="InterPro"/>
</dbReference>
<feature type="transmembrane region" description="Helical" evidence="1">
    <location>
        <begin position="147"/>
        <end position="169"/>
    </location>
</feature>
<dbReference type="AlphaFoldDB" id="A0A8S3Y789"/>
<feature type="transmembrane region" description="Helical" evidence="1">
    <location>
        <begin position="190"/>
        <end position="213"/>
    </location>
</feature>
<protein>
    <submittedName>
        <fullName evidence="2">(apollo) hypothetical protein</fullName>
    </submittedName>
</protein>
<sequence length="314" mass="36087">MLIWLISSIGRNRKVSVKEGNLILSILVDIVIGYFILELFLKDNDKKDLGYLLMGFLEKLVNSMYSLLKWLMGSPAGLKLNNAFNKMLGKYFSYHIELWWLFLGVSGEKLDIILHLYKYVGYLGFTFQAAIIADMICLATFHSYCIYVYAARLFDIQISGLTALLRLFVGRKYNPLRGGVDSCEYTNQELFVGTVAFTILLLLLPTTIMYYIVFTLFRVFSILVQYILAKSIYLIQTLPLYVIILWLTRSSKVAGNVLIEEVKNAQTSVLLLRLKLFNKSIRDLITHFRPPVDESKHIEWSNMLSNIVTGKQII</sequence>
<feature type="transmembrane region" description="Helical" evidence="1">
    <location>
        <begin position="219"/>
        <end position="247"/>
    </location>
</feature>
<feature type="transmembrane region" description="Helical" evidence="1">
    <location>
        <begin position="20"/>
        <end position="37"/>
    </location>
</feature>
<evidence type="ECO:0000256" key="1">
    <source>
        <dbReference type="SAM" id="Phobius"/>
    </source>
</evidence>
<keyword evidence="1" id="KW-1133">Transmembrane helix</keyword>
<dbReference type="Pfam" id="PF05024">
    <property type="entry name" value="Gpi1"/>
    <property type="match status" value="1"/>
</dbReference>
<proteinExistence type="predicted"/>
<dbReference type="EMBL" id="CAJQZP010001612">
    <property type="protein sequence ID" value="CAG5056726.1"/>
    <property type="molecule type" value="Genomic_DNA"/>
</dbReference>